<proteinExistence type="predicted"/>
<dbReference type="PROSITE" id="PS50222">
    <property type="entry name" value="EF_HAND_2"/>
    <property type="match status" value="1"/>
</dbReference>
<keyword evidence="3" id="KW-1185">Reference proteome</keyword>
<reference evidence="3" key="1">
    <citation type="submission" date="2016-06" db="EMBL/GenBank/DDBJ databases">
        <title>Parallel loss of symbiosis genes in relatives of nitrogen-fixing non-legume Parasponia.</title>
        <authorList>
            <person name="Van Velzen R."/>
            <person name="Holmer R."/>
            <person name="Bu F."/>
            <person name="Rutten L."/>
            <person name="Van Zeijl A."/>
            <person name="Liu W."/>
            <person name="Santuari L."/>
            <person name="Cao Q."/>
            <person name="Sharma T."/>
            <person name="Shen D."/>
            <person name="Roswanjaya Y."/>
            <person name="Wardhani T."/>
            <person name="Kalhor M.S."/>
            <person name="Jansen J."/>
            <person name="Van den Hoogen J."/>
            <person name="Gungor B."/>
            <person name="Hartog M."/>
            <person name="Hontelez J."/>
            <person name="Verver J."/>
            <person name="Yang W.-C."/>
            <person name="Schijlen E."/>
            <person name="Repin R."/>
            <person name="Schilthuizen M."/>
            <person name="Schranz E."/>
            <person name="Heidstra R."/>
            <person name="Miyata K."/>
            <person name="Fedorova E."/>
            <person name="Kohlen W."/>
            <person name="Bisseling T."/>
            <person name="Smit S."/>
            <person name="Geurts R."/>
        </authorList>
    </citation>
    <scope>NUCLEOTIDE SEQUENCE [LARGE SCALE GENOMIC DNA]</scope>
    <source>
        <strain evidence="3">cv. WU1-14</strain>
    </source>
</reference>
<dbReference type="InterPro" id="IPR011992">
    <property type="entry name" value="EF-hand-dom_pair"/>
</dbReference>
<dbReference type="Proteomes" id="UP000237105">
    <property type="component" value="Unassembled WGS sequence"/>
</dbReference>
<evidence type="ECO:0000259" key="1">
    <source>
        <dbReference type="PROSITE" id="PS50222"/>
    </source>
</evidence>
<organism evidence="2 3">
    <name type="scientific">Parasponia andersonii</name>
    <name type="common">Sponia andersonii</name>
    <dbReference type="NCBI Taxonomy" id="3476"/>
    <lineage>
        <taxon>Eukaryota</taxon>
        <taxon>Viridiplantae</taxon>
        <taxon>Streptophyta</taxon>
        <taxon>Embryophyta</taxon>
        <taxon>Tracheophyta</taxon>
        <taxon>Spermatophyta</taxon>
        <taxon>Magnoliopsida</taxon>
        <taxon>eudicotyledons</taxon>
        <taxon>Gunneridae</taxon>
        <taxon>Pentapetalae</taxon>
        <taxon>rosids</taxon>
        <taxon>fabids</taxon>
        <taxon>Rosales</taxon>
        <taxon>Cannabaceae</taxon>
        <taxon>Parasponia</taxon>
    </lineage>
</organism>
<dbReference type="Gene3D" id="1.10.238.10">
    <property type="entry name" value="EF-hand"/>
    <property type="match status" value="1"/>
</dbReference>
<dbReference type="AlphaFoldDB" id="A0A2P5AY40"/>
<evidence type="ECO:0000313" key="2">
    <source>
        <dbReference type="EMBL" id="PON41428.1"/>
    </source>
</evidence>
<accession>A0A2P5AY40</accession>
<dbReference type="OrthoDB" id="26525at2759"/>
<sequence>MREIQRLRETDEKMTELVGKRGKILMKMSYGLSRVFSVVDFQQKIFNKFDNNSDSEISCGELRGMLPTSDADQCGGTGVTTAAGNKELKDTFNLCDLDKNGLIFVS</sequence>
<dbReference type="SUPFAM" id="SSF47473">
    <property type="entry name" value="EF-hand"/>
    <property type="match status" value="1"/>
</dbReference>
<protein>
    <submittedName>
        <fullName evidence="2">Parvalbumin</fullName>
    </submittedName>
</protein>
<evidence type="ECO:0000313" key="3">
    <source>
        <dbReference type="Proteomes" id="UP000237105"/>
    </source>
</evidence>
<dbReference type="InterPro" id="IPR002048">
    <property type="entry name" value="EF_hand_dom"/>
</dbReference>
<dbReference type="GO" id="GO:0005509">
    <property type="term" value="F:calcium ion binding"/>
    <property type="evidence" value="ECO:0007669"/>
    <property type="project" value="InterPro"/>
</dbReference>
<comment type="caution">
    <text evidence="2">The sequence shown here is derived from an EMBL/GenBank/DDBJ whole genome shotgun (WGS) entry which is preliminary data.</text>
</comment>
<gene>
    <name evidence="2" type="ORF">PanWU01x14_289510</name>
</gene>
<name>A0A2P5AY40_PARAD</name>
<feature type="domain" description="EF-hand" evidence="1">
    <location>
        <begin position="37"/>
        <end position="72"/>
    </location>
</feature>
<dbReference type="EMBL" id="JXTB01000415">
    <property type="protein sequence ID" value="PON41428.1"/>
    <property type="molecule type" value="Genomic_DNA"/>
</dbReference>